<dbReference type="PROSITE" id="PS00138">
    <property type="entry name" value="SUBTILASE_SER"/>
    <property type="match status" value="1"/>
</dbReference>
<dbReference type="PROSITE" id="PS00137">
    <property type="entry name" value="SUBTILASE_HIS"/>
    <property type="match status" value="1"/>
</dbReference>
<dbReference type="HOGENOM" id="CLU_011263_1_0_1"/>
<dbReference type="SUPFAM" id="SSF52743">
    <property type="entry name" value="Subtilisin-like"/>
    <property type="match status" value="1"/>
</dbReference>
<dbReference type="KEGG" id="ela:UCREL1_1164"/>
<dbReference type="CDD" id="cd04077">
    <property type="entry name" value="Peptidases_S8_PCSK9_ProteinaseK_like"/>
    <property type="match status" value="1"/>
</dbReference>
<organism evidence="11 12">
    <name type="scientific">Eutypa lata (strain UCR-EL1)</name>
    <name type="common">Grapevine dieback disease fungus</name>
    <name type="synonym">Eutypa armeniacae</name>
    <dbReference type="NCBI Taxonomy" id="1287681"/>
    <lineage>
        <taxon>Eukaryota</taxon>
        <taxon>Fungi</taxon>
        <taxon>Dikarya</taxon>
        <taxon>Ascomycota</taxon>
        <taxon>Pezizomycotina</taxon>
        <taxon>Sordariomycetes</taxon>
        <taxon>Xylariomycetidae</taxon>
        <taxon>Xylariales</taxon>
        <taxon>Diatrypaceae</taxon>
        <taxon>Eutypa</taxon>
    </lineage>
</organism>
<dbReference type="Gene3D" id="3.40.50.200">
    <property type="entry name" value="Peptidase S8/S53 domain"/>
    <property type="match status" value="1"/>
</dbReference>
<dbReference type="InterPro" id="IPR034193">
    <property type="entry name" value="PCSK9_ProteinaseK-like"/>
</dbReference>
<accession>M7T4H9</accession>
<feature type="chain" id="PRO_5004085534" evidence="8">
    <location>
        <begin position="19"/>
        <end position="396"/>
    </location>
</feature>
<dbReference type="eggNOG" id="KOG1153">
    <property type="taxonomic scope" value="Eukaryota"/>
</dbReference>
<keyword evidence="3 8" id="KW-0732">Signal</keyword>
<dbReference type="GO" id="GO:0005576">
    <property type="term" value="C:extracellular region"/>
    <property type="evidence" value="ECO:0007669"/>
    <property type="project" value="UniProtKB-ARBA"/>
</dbReference>
<dbReference type="InterPro" id="IPR015500">
    <property type="entry name" value="Peptidase_S8_subtilisin-rel"/>
</dbReference>
<evidence type="ECO:0000313" key="11">
    <source>
        <dbReference type="EMBL" id="EMR71788.1"/>
    </source>
</evidence>
<dbReference type="InterPro" id="IPR010259">
    <property type="entry name" value="S8pro/Inhibitor_I9"/>
</dbReference>
<dbReference type="InterPro" id="IPR050131">
    <property type="entry name" value="Peptidase_S8_subtilisin-like"/>
</dbReference>
<dbReference type="InterPro" id="IPR036852">
    <property type="entry name" value="Peptidase_S8/S53_dom_sf"/>
</dbReference>
<evidence type="ECO:0000256" key="6">
    <source>
        <dbReference type="PROSITE-ProRule" id="PRU01240"/>
    </source>
</evidence>
<dbReference type="PROSITE" id="PS00136">
    <property type="entry name" value="SUBTILASE_ASP"/>
    <property type="match status" value="1"/>
</dbReference>
<dbReference type="SUPFAM" id="SSF54897">
    <property type="entry name" value="Protease propeptides/inhibitors"/>
    <property type="match status" value="1"/>
</dbReference>
<dbReference type="PANTHER" id="PTHR43806">
    <property type="entry name" value="PEPTIDASE S8"/>
    <property type="match status" value="1"/>
</dbReference>
<dbReference type="InterPro" id="IPR022398">
    <property type="entry name" value="Peptidase_S8_His-AS"/>
</dbReference>
<dbReference type="PRINTS" id="PR00723">
    <property type="entry name" value="SUBTILISIN"/>
</dbReference>
<feature type="active site" description="Charge relay system" evidence="6">
    <location>
        <position position="150"/>
    </location>
</feature>
<feature type="domain" description="Peptidase S8/S53" evidence="9">
    <location>
        <begin position="148"/>
        <end position="359"/>
    </location>
</feature>
<dbReference type="Gene3D" id="3.30.70.80">
    <property type="entry name" value="Peptidase S8 propeptide/proteinase inhibitor I9"/>
    <property type="match status" value="1"/>
</dbReference>
<dbReference type="InterPro" id="IPR037045">
    <property type="entry name" value="S8pro/Inhibitor_I9_sf"/>
</dbReference>
<name>M7T4H9_EUTLA</name>
<keyword evidence="4 6" id="KW-0378">Hydrolase</keyword>
<dbReference type="Pfam" id="PF00082">
    <property type="entry name" value="Peptidase_S8"/>
    <property type="match status" value="1"/>
</dbReference>
<dbReference type="PROSITE" id="PS51892">
    <property type="entry name" value="SUBTILASE"/>
    <property type="match status" value="1"/>
</dbReference>
<evidence type="ECO:0000256" key="7">
    <source>
        <dbReference type="RuleBase" id="RU003355"/>
    </source>
</evidence>
<keyword evidence="12" id="KW-1185">Reference proteome</keyword>
<feature type="active site" description="Charge relay system" evidence="6">
    <location>
        <position position="340"/>
    </location>
</feature>
<dbReference type="GO" id="GO:0004252">
    <property type="term" value="F:serine-type endopeptidase activity"/>
    <property type="evidence" value="ECO:0007669"/>
    <property type="project" value="UniProtKB-UniRule"/>
</dbReference>
<dbReference type="EMBL" id="KB705581">
    <property type="protein sequence ID" value="EMR71788.1"/>
    <property type="molecule type" value="Genomic_DNA"/>
</dbReference>
<dbReference type="PANTHER" id="PTHR43806:SF58">
    <property type="entry name" value="ALKALINE PROTEASE 1-RELATED"/>
    <property type="match status" value="1"/>
</dbReference>
<evidence type="ECO:0000256" key="1">
    <source>
        <dbReference type="ARBA" id="ARBA00011073"/>
    </source>
</evidence>
<dbReference type="InterPro" id="IPR000209">
    <property type="entry name" value="Peptidase_S8/S53_dom"/>
</dbReference>
<dbReference type="InterPro" id="IPR023827">
    <property type="entry name" value="Peptidase_S8_Asp-AS"/>
</dbReference>
<evidence type="ECO:0000256" key="3">
    <source>
        <dbReference type="ARBA" id="ARBA00022729"/>
    </source>
</evidence>
<keyword evidence="5 6" id="KW-0720">Serine protease</keyword>
<feature type="domain" description="Inhibitor I9" evidence="10">
    <location>
        <begin position="42"/>
        <end position="107"/>
    </location>
</feature>
<evidence type="ECO:0000259" key="9">
    <source>
        <dbReference type="Pfam" id="PF00082"/>
    </source>
</evidence>
<evidence type="ECO:0000313" key="12">
    <source>
        <dbReference type="Proteomes" id="UP000012174"/>
    </source>
</evidence>
<protein>
    <submittedName>
        <fullName evidence="11">Putative subtilisin-like protease pr1a protein</fullName>
    </submittedName>
</protein>
<dbReference type="Proteomes" id="UP000012174">
    <property type="component" value="Unassembled WGS sequence"/>
</dbReference>
<dbReference type="Pfam" id="PF05922">
    <property type="entry name" value="Inhibitor_I9"/>
    <property type="match status" value="1"/>
</dbReference>
<dbReference type="FunFam" id="3.40.50.200:FF:000014">
    <property type="entry name" value="Proteinase K"/>
    <property type="match status" value="1"/>
</dbReference>
<reference evidence="12" key="1">
    <citation type="journal article" date="2013" name="Genome Announc.">
        <title>Draft genome sequence of the grapevine dieback fungus Eutypa lata UCR-EL1.</title>
        <authorList>
            <person name="Blanco-Ulate B."/>
            <person name="Rolshausen P.E."/>
            <person name="Cantu D."/>
        </authorList>
    </citation>
    <scope>NUCLEOTIDE SEQUENCE [LARGE SCALE GENOMIC DNA]</scope>
    <source>
        <strain evidence="12">UCR-EL1</strain>
    </source>
</reference>
<keyword evidence="2 6" id="KW-0645">Protease</keyword>
<evidence type="ECO:0000256" key="2">
    <source>
        <dbReference type="ARBA" id="ARBA00022670"/>
    </source>
</evidence>
<proteinExistence type="inferred from homology"/>
<sequence>MHVFSTLCLASLSAMALAGPVGRRSGPAPIIRSRNAELIADKYIVVMNKDVSTTAVDDTISTYSSNADSVYNSTIRGFAGALDDAAIEELRNNPGVAYIEQDAKFTLAEYVVQNGATWGISRLSHRDNTGSSDYYFDDTAGDGTCSYVIDTGINVNHEDFGGRAEWLQNFSGDGDDRDGAGHGTYVAGIIGSNTYGVAKKTRLFALKVFDDNGVTTGTAILDAMDFAAGDHPTRGCPNGVTVNMSLGGGFSQASNDATDALVDSGAFVAVASGNDGQDAAGTSPASAPKACTVGASNSDDVMSSFSNFGEVVDIFAPGEAITSTAIGDSNQETTTASGTSAASPHIAGLAAYLMTLEGNPGGEALCERIKELSTTDILQNIPDGTGNRLAFNGSPY</sequence>
<dbReference type="OMA" id="TINLIMQ"/>
<dbReference type="OrthoDB" id="206201at2759"/>
<dbReference type="InterPro" id="IPR023828">
    <property type="entry name" value="Peptidase_S8_Ser-AS"/>
</dbReference>
<gene>
    <name evidence="11" type="ORF">UCREL1_1164</name>
</gene>
<evidence type="ECO:0000259" key="10">
    <source>
        <dbReference type="Pfam" id="PF05922"/>
    </source>
</evidence>
<comment type="similarity">
    <text evidence="1 6 7">Belongs to the peptidase S8 family.</text>
</comment>
<evidence type="ECO:0000256" key="4">
    <source>
        <dbReference type="ARBA" id="ARBA00022801"/>
    </source>
</evidence>
<dbReference type="AlphaFoldDB" id="M7T4H9"/>
<feature type="active site" description="Charge relay system" evidence="6">
    <location>
        <position position="182"/>
    </location>
</feature>
<evidence type="ECO:0000256" key="8">
    <source>
        <dbReference type="SAM" id="SignalP"/>
    </source>
</evidence>
<evidence type="ECO:0000256" key="5">
    <source>
        <dbReference type="ARBA" id="ARBA00022825"/>
    </source>
</evidence>
<dbReference type="GO" id="GO:0006508">
    <property type="term" value="P:proteolysis"/>
    <property type="evidence" value="ECO:0007669"/>
    <property type="project" value="UniProtKB-KW"/>
</dbReference>
<feature type="signal peptide" evidence="8">
    <location>
        <begin position="1"/>
        <end position="18"/>
    </location>
</feature>